<dbReference type="AlphaFoldDB" id="A0AAV7QT53"/>
<evidence type="ECO:0000256" key="1">
    <source>
        <dbReference type="SAM" id="MobiDB-lite"/>
    </source>
</evidence>
<comment type="caution">
    <text evidence="2">The sequence shown here is derived from an EMBL/GenBank/DDBJ whole genome shotgun (WGS) entry which is preliminary data.</text>
</comment>
<gene>
    <name evidence="2" type="ORF">NDU88_010002</name>
</gene>
<sequence>MKRTRPTWCCRTGALPPVPFLRCGRLQLSYAARAPSRRRQQPYGAPGLRRSPSAKRLTDRCTARHLPVWDQMLLTPGRGVTAPVSFCLTPTPDLEATQGCEWPAHRHCKYHEEAL</sequence>
<accession>A0AAV7QT53</accession>
<dbReference type="Proteomes" id="UP001066276">
    <property type="component" value="Chromosome 6"/>
</dbReference>
<keyword evidence="3" id="KW-1185">Reference proteome</keyword>
<evidence type="ECO:0000313" key="2">
    <source>
        <dbReference type="EMBL" id="KAJ1143697.1"/>
    </source>
</evidence>
<proteinExistence type="predicted"/>
<organism evidence="2 3">
    <name type="scientific">Pleurodeles waltl</name>
    <name type="common">Iberian ribbed newt</name>
    <dbReference type="NCBI Taxonomy" id="8319"/>
    <lineage>
        <taxon>Eukaryota</taxon>
        <taxon>Metazoa</taxon>
        <taxon>Chordata</taxon>
        <taxon>Craniata</taxon>
        <taxon>Vertebrata</taxon>
        <taxon>Euteleostomi</taxon>
        <taxon>Amphibia</taxon>
        <taxon>Batrachia</taxon>
        <taxon>Caudata</taxon>
        <taxon>Salamandroidea</taxon>
        <taxon>Salamandridae</taxon>
        <taxon>Pleurodelinae</taxon>
        <taxon>Pleurodeles</taxon>
    </lineage>
</organism>
<protein>
    <submittedName>
        <fullName evidence="2">Uncharacterized protein</fullName>
    </submittedName>
</protein>
<name>A0AAV7QT53_PLEWA</name>
<evidence type="ECO:0000313" key="3">
    <source>
        <dbReference type="Proteomes" id="UP001066276"/>
    </source>
</evidence>
<dbReference type="EMBL" id="JANPWB010000010">
    <property type="protein sequence ID" value="KAJ1143697.1"/>
    <property type="molecule type" value="Genomic_DNA"/>
</dbReference>
<feature type="region of interest" description="Disordered" evidence="1">
    <location>
        <begin position="33"/>
        <end position="56"/>
    </location>
</feature>
<reference evidence="2" key="1">
    <citation type="journal article" date="2022" name="bioRxiv">
        <title>Sequencing and chromosome-scale assembly of the giantPleurodeles waltlgenome.</title>
        <authorList>
            <person name="Brown T."/>
            <person name="Elewa A."/>
            <person name="Iarovenko S."/>
            <person name="Subramanian E."/>
            <person name="Araus A.J."/>
            <person name="Petzold A."/>
            <person name="Susuki M."/>
            <person name="Suzuki K.-i.T."/>
            <person name="Hayashi T."/>
            <person name="Toyoda A."/>
            <person name="Oliveira C."/>
            <person name="Osipova E."/>
            <person name="Leigh N.D."/>
            <person name="Simon A."/>
            <person name="Yun M.H."/>
        </authorList>
    </citation>
    <scope>NUCLEOTIDE SEQUENCE</scope>
    <source>
        <strain evidence="2">20211129_DDA</strain>
        <tissue evidence="2">Liver</tissue>
    </source>
</reference>